<dbReference type="AlphaFoldDB" id="A0A0C3B5Y2"/>
<dbReference type="OrthoDB" id="10605960at2759"/>
<organism evidence="1 2">
    <name type="scientific">Serendipita vermifera MAFF 305830</name>
    <dbReference type="NCBI Taxonomy" id="933852"/>
    <lineage>
        <taxon>Eukaryota</taxon>
        <taxon>Fungi</taxon>
        <taxon>Dikarya</taxon>
        <taxon>Basidiomycota</taxon>
        <taxon>Agaricomycotina</taxon>
        <taxon>Agaricomycetes</taxon>
        <taxon>Sebacinales</taxon>
        <taxon>Serendipitaceae</taxon>
        <taxon>Serendipita</taxon>
    </lineage>
</organism>
<evidence type="ECO:0000313" key="1">
    <source>
        <dbReference type="EMBL" id="KIM26886.1"/>
    </source>
</evidence>
<reference evidence="2" key="2">
    <citation type="submission" date="2015-01" db="EMBL/GenBank/DDBJ databases">
        <title>Evolutionary Origins and Diversification of the Mycorrhizal Mutualists.</title>
        <authorList>
            <consortium name="DOE Joint Genome Institute"/>
            <consortium name="Mycorrhizal Genomics Consortium"/>
            <person name="Kohler A."/>
            <person name="Kuo A."/>
            <person name="Nagy L.G."/>
            <person name="Floudas D."/>
            <person name="Copeland A."/>
            <person name="Barry K.W."/>
            <person name="Cichocki N."/>
            <person name="Veneault-Fourrey C."/>
            <person name="LaButti K."/>
            <person name="Lindquist E.A."/>
            <person name="Lipzen A."/>
            <person name="Lundell T."/>
            <person name="Morin E."/>
            <person name="Murat C."/>
            <person name="Riley R."/>
            <person name="Ohm R."/>
            <person name="Sun H."/>
            <person name="Tunlid A."/>
            <person name="Henrissat B."/>
            <person name="Grigoriev I.V."/>
            <person name="Hibbett D.S."/>
            <person name="Martin F."/>
        </authorList>
    </citation>
    <scope>NUCLEOTIDE SEQUENCE [LARGE SCALE GENOMIC DNA]</scope>
    <source>
        <strain evidence="2">MAFF 305830</strain>
    </source>
</reference>
<reference evidence="1 2" key="1">
    <citation type="submission" date="2014-04" db="EMBL/GenBank/DDBJ databases">
        <authorList>
            <consortium name="DOE Joint Genome Institute"/>
            <person name="Kuo A."/>
            <person name="Zuccaro A."/>
            <person name="Kohler A."/>
            <person name="Nagy L.G."/>
            <person name="Floudas D."/>
            <person name="Copeland A."/>
            <person name="Barry K.W."/>
            <person name="Cichocki N."/>
            <person name="Veneault-Fourrey C."/>
            <person name="LaButti K."/>
            <person name="Lindquist E.A."/>
            <person name="Lipzen A."/>
            <person name="Lundell T."/>
            <person name="Morin E."/>
            <person name="Murat C."/>
            <person name="Sun H."/>
            <person name="Tunlid A."/>
            <person name="Henrissat B."/>
            <person name="Grigoriev I.V."/>
            <person name="Hibbett D.S."/>
            <person name="Martin F."/>
            <person name="Nordberg H.P."/>
            <person name="Cantor M.N."/>
            <person name="Hua S.X."/>
        </authorList>
    </citation>
    <scope>NUCLEOTIDE SEQUENCE [LARGE SCALE GENOMIC DNA]</scope>
    <source>
        <strain evidence="1 2">MAFF 305830</strain>
    </source>
</reference>
<keyword evidence="2" id="KW-1185">Reference proteome</keyword>
<name>A0A0C3B5Y2_SERVB</name>
<dbReference type="HOGENOM" id="CLU_2185566_0_0_1"/>
<proteinExistence type="predicted"/>
<dbReference type="Gene3D" id="3.40.50.12660">
    <property type="match status" value="1"/>
</dbReference>
<dbReference type="Proteomes" id="UP000054097">
    <property type="component" value="Unassembled WGS sequence"/>
</dbReference>
<gene>
    <name evidence="1" type="ORF">M408DRAFT_174810</name>
</gene>
<sequence length="109" mass="11895">MDLAHSYDENENNLGIDGIANVRPGAAPGRKKESEGNVVMWSACLDNADSHEVVTDDGRYKGAMSHAFQQCLRQLPEQSYLNLRQIHLPEMASAAATPVDKLSEIGKLS</sequence>
<evidence type="ECO:0000313" key="2">
    <source>
        <dbReference type="Proteomes" id="UP000054097"/>
    </source>
</evidence>
<accession>A0A0C3B5Y2</accession>
<dbReference type="EMBL" id="KN824302">
    <property type="protein sequence ID" value="KIM26886.1"/>
    <property type="molecule type" value="Genomic_DNA"/>
</dbReference>
<protein>
    <submittedName>
        <fullName evidence="1">Uncharacterized protein</fullName>
    </submittedName>
</protein>